<dbReference type="RefSeq" id="WP_116565516.1">
    <property type="nucleotide sequence ID" value="NZ_QDKP01000017.1"/>
</dbReference>
<comment type="caution">
    <text evidence="2">The sequence shown here is derived from an EMBL/GenBank/DDBJ whole genome shotgun (WGS) entry which is preliminary data.</text>
</comment>
<feature type="transmembrane region" description="Helical" evidence="1">
    <location>
        <begin position="74"/>
        <end position="93"/>
    </location>
</feature>
<name>A0A2T9JQL2_9CAUL</name>
<reference evidence="2 3" key="1">
    <citation type="submission" date="2018-04" db="EMBL/GenBank/DDBJ databases">
        <title>The genome sequence of Caulobacter sp. 736.</title>
        <authorList>
            <person name="Gao J."/>
            <person name="Sun J."/>
        </authorList>
    </citation>
    <scope>NUCLEOTIDE SEQUENCE [LARGE SCALE GENOMIC DNA]</scope>
    <source>
        <strain evidence="2 3">736</strain>
    </source>
</reference>
<organism evidence="2 3">
    <name type="scientific">Caulobacter radicis</name>
    <dbReference type="NCBI Taxonomy" id="2172650"/>
    <lineage>
        <taxon>Bacteria</taxon>
        <taxon>Pseudomonadati</taxon>
        <taxon>Pseudomonadota</taxon>
        <taxon>Alphaproteobacteria</taxon>
        <taxon>Caulobacterales</taxon>
        <taxon>Caulobacteraceae</taxon>
        <taxon>Caulobacter</taxon>
    </lineage>
</organism>
<evidence type="ECO:0008006" key="4">
    <source>
        <dbReference type="Google" id="ProtNLM"/>
    </source>
</evidence>
<gene>
    <name evidence="2" type="ORF">DDF65_06050</name>
</gene>
<evidence type="ECO:0000313" key="3">
    <source>
        <dbReference type="Proteomes" id="UP000244913"/>
    </source>
</evidence>
<feature type="transmembrane region" description="Helical" evidence="1">
    <location>
        <begin position="47"/>
        <end position="67"/>
    </location>
</feature>
<dbReference type="AlphaFoldDB" id="A0A2T9JQL2"/>
<evidence type="ECO:0000256" key="1">
    <source>
        <dbReference type="SAM" id="Phobius"/>
    </source>
</evidence>
<dbReference type="EMBL" id="QDKP01000017">
    <property type="protein sequence ID" value="PVM85983.1"/>
    <property type="molecule type" value="Genomic_DNA"/>
</dbReference>
<accession>A0A2T9JQL2</accession>
<protein>
    <recommendedName>
        <fullName evidence="4">DUF4345 domain-containing protein</fullName>
    </recommendedName>
</protein>
<dbReference type="Proteomes" id="UP000244913">
    <property type="component" value="Unassembled WGS sequence"/>
</dbReference>
<keyword evidence="1" id="KW-1133">Transmembrane helix</keyword>
<keyword evidence="1" id="KW-0812">Transmembrane</keyword>
<feature type="transmembrane region" description="Helical" evidence="1">
    <location>
        <begin position="109"/>
        <end position="127"/>
    </location>
</feature>
<proteinExistence type="predicted"/>
<keyword evidence="1" id="KW-0472">Membrane</keyword>
<keyword evidence="3" id="KW-1185">Reference proteome</keyword>
<evidence type="ECO:0000313" key="2">
    <source>
        <dbReference type="EMBL" id="PVM85983.1"/>
    </source>
</evidence>
<sequence>MTKSIIVGLAVVLGVAAIANGLFMLISPDGWYFAVPGVTTTGSYNQHFIRDIGLVFMLIGASFLCGAKRPDLRLFLWAAPTIWLSGHALFHFWEVAVGICSVSVIPRDFPAVTLPAILGWVATLWAARNTHKAALILGR</sequence>
<feature type="transmembrane region" description="Helical" evidence="1">
    <location>
        <begin position="7"/>
        <end position="27"/>
    </location>
</feature>